<sequence length="289" mass="32613">MGARKNRSTETALDLLLSQIRATWQVEGVATVLSMDMSGAFDHVVKERLIHILRSKGVPEGIVGWMTDRTTTMLFDGQESEPREVAAGIPQGSPISPILFLFYNSELVDICSPQDIHLQGIGFVDDVNLVAWGATTRGNCDNLERLHERCLEWAGRHGAKFATEKYELIHLTRRPKRFDTTQTLRLGDIIKKPVQEVRVLGLHLDPRLQWTTHRTKVLEKLKTQTNALTKLTGSTWGIPMIQARQVYTMVIRPAMAYAAHAWHQPVAERGKGLVMTNRLQKSRIGACEW</sequence>
<evidence type="ECO:0000313" key="3">
    <source>
        <dbReference type="Proteomes" id="UP000630445"/>
    </source>
</evidence>
<comment type="caution">
    <text evidence="2">The sequence shown here is derived from an EMBL/GenBank/DDBJ whole genome shotgun (WGS) entry which is preliminary data.</text>
</comment>
<dbReference type="InterPro" id="IPR043502">
    <property type="entry name" value="DNA/RNA_pol_sf"/>
</dbReference>
<name>A0A8H6PIP4_9EURO</name>
<dbReference type="PANTHER" id="PTHR33481:SF1">
    <property type="entry name" value="ENDONUCLEASE_EXONUCLEASE_PHOSPHATASE DOMAIN-CONTAINING PROTEIN-RELATED"/>
    <property type="match status" value="1"/>
</dbReference>
<dbReference type="PROSITE" id="PS50878">
    <property type="entry name" value="RT_POL"/>
    <property type="match status" value="1"/>
</dbReference>
<dbReference type="PANTHER" id="PTHR33481">
    <property type="entry name" value="REVERSE TRANSCRIPTASE"/>
    <property type="match status" value="1"/>
</dbReference>
<keyword evidence="3" id="KW-1185">Reference proteome</keyword>
<dbReference type="SUPFAM" id="SSF56672">
    <property type="entry name" value="DNA/RNA polymerases"/>
    <property type="match status" value="1"/>
</dbReference>
<dbReference type="Proteomes" id="UP000630445">
    <property type="component" value="Unassembled WGS sequence"/>
</dbReference>
<dbReference type="EMBL" id="JACBAD010001433">
    <property type="protein sequence ID" value="KAF7139773.1"/>
    <property type="molecule type" value="Genomic_DNA"/>
</dbReference>
<organism evidence="2 3">
    <name type="scientific">Aspergillus hiratsukae</name>
    <dbReference type="NCBI Taxonomy" id="1194566"/>
    <lineage>
        <taxon>Eukaryota</taxon>
        <taxon>Fungi</taxon>
        <taxon>Dikarya</taxon>
        <taxon>Ascomycota</taxon>
        <taxon>Pezizomycotina</taxon>
        <taxon>Eurotiomycetes</taxon>
        <taxon>Eurotiomycetidae</taxon>
        <taxon>Eurotiales</taxon>
        <taxon>Aspergillaceae</taxon>
        <taxon>Aspergillus</taxon>
        <taxon>Aspergillus subgen. Fumigati</taxon>
    </lineage>
</organism>
<protein>
    <recommendedName>
        <fullName evidence="1">Reverse transcriptase domain-containing protein</fullName>
    </recommendedName>
</protein>
<evidence type="ECO:0000259" key="1">
    <source>
        <dbReference type="PROSITE" id="PS50878"/>
    </source>
</evidence>
<dbReference type="OrthoDB" id="4510570at2759"/>
<evidence type="ECO:0000313" key="2">
    <source>
        <dbReference type="EMBL" id="KAF7139773.1"/>
    </source>
</evidence>
<proteinExistence type="predicted"/>
<reference evidence="2" key="1">
    <citation type="submission" date="2020-06" db="EMBL/GenBank/DDBJ databases">
        <title>Draft genome sequences of strains closely related to Aspergillus parafelis and Aspergillus hiratsukae.</title>
        <authorList>
            <person name="Dos Santos R.A.C."/>
            <person name="Rivero-Menendez O."/>
            <person name="Steenwyk J.L."/>
            <person name="Mead M.E."/>
            <person name="Goldman G.H."/>
            <person name="Alastruey-Izquierdo A."/>
            <person name="Rokas A."/>
        </authorList>
    </citation>
    <scope>NUCLEOTIDE SEQUENCE</scope>
    <source>
        <strain evidence="2">CNM-CM5793</strain>
    </source>
</reference>
<dbReference type="AlphaFoldDB" id="A0A8H6PIP4"/>
<feature type="domain" description="Reverse transcriptase" evidence="1">
    <location>
        <begin position="1"/>
        <end position="190"/>
    </location>
</feature>
<dbReference type="InterPro" id="IPR000477">
    <property type="entry name" value="RT_dom"/>
</dbReference>
<gene>
    <name evidence="2" type="ORF">CNMCM5793_008330</name>
</gene>
<accession>A0A8H6PIP4</accession>
<dbReference type="Pfam" id="PF00078">
    <property type="entry name" value="RVT_1"/>
    <property type="match status" value="1"/>
</dbReference>